<dbReference type="Pfam" id="PF16889">
    <property type="entry name" value="Hepar_II_III_N"/>
    <property type="match status" value="1"/>
</dbReference>
<evidence type="ECO:0000256" key="3">
    <source>
        <dbReference type="ARBA" id="ARBA00022764"/>
    </source>
</evidence>
<dbReference type="Gene3D" id="2.70.98.70">
    <property type="match status" value="1"/>
</dbReference>
<evidence type="ECO:0000259" key="5">
    <source>
        <dbReference type="Pfam" id="PF07940"/>
    </source>
</evidence>
<dbReference type="GO" id="GO:0042597">
    <property type="term" value="C:periplasmic space"/>
    <property type="evidence" value="ECO:0007669"/>
    <property type="project" value="UniProtKB-SubCell"/>
</dbReference>
<reference evidence="7" key="1">
    <citation type="submission" date="2022-12" db="EMBL/GenBank/DDBJ databases">
        <title>Reference genome sequencing for broad-spectrum identification of bacterial and archaeal isolates by mass spectrometry.</title>
        <authorList>
            <person name="Sekiguchi Y."/>
            <person name="Tourlousse D.M."/>
        </authorList>
    </citation>
    <scope>NUCLEOTIDE SEQUENCE</scope>
    <source>
        <strain evidence="7">ASRB1</strain>
    </source>
</reference>
<dbReference type="AlphaFoldDB" id="A0A9W6LBC1"/>
<keyword evidence="3" id="KW-0574">Periplasm</keyword>
<accession>A0A9W6LBC1</accession>
<comment type="caution">
    <text evidence="7">The sequence shown here is derived from an EMBL/GenBank/DDBJ whole genome shotgun (WGS) entry which is preliminary data.</text>
</comment>
<gene>
    <name evidence="7" type="ORF">DAMNIGENAA_38690</name>
</gene>
<dbReference type="Proteomes" id="UP001144372">
    <property type="component" value="Unassembled WGS sequence"/>
</dbReference>
<keyword evidence="8" id="KW-1185">Reference proteome</keyword>
<dbReference type="GO" id="GO:0016829">
    <property type="term" value="F:lyase activity"/>
    <property type="evidence" value="ECO:0007669"/>
    <property type="project" value="UniProtKB-KW"/>
</dbReference>
<evidence type="ECO:0000259" key="6">
    <source>
        <dbReference type="Pfam" id="PF16889"/>
    </source>
</evidence>
<sequence length="547" mass="61849">MKILQYWHTIRYLKPVQIYGRVGYRMRRPAIEEGNLPRCRERTGPWIEGAQKTPGMPGPGRFCFLNEEKTLRGPGDWNHPGWDKLWLYNLHYFDDLNGRDAEERKAWHEEYIRRWIGENPPGKGNGWEPYPTSLRIVNWIKWILKGNAPVPGMLQSLGLQARRLRRRLEYHLLGNHLLANLKALVFAGCFFEGAEADEWLAKGLGEMQRELREQVLPDGGHFERSPMYHAIILEDLLDCIGVCGTYPEAVIHGFSTVVEALRKACVRMLRWLALMTHPDGGIVLFNDAAFGIAPVTEELVSYASRLGIRPDASPALPLVHLGETGYIRVERGPFTGFLDVAPIGPDYLPGHAHADTLNFELSVRGQRVIVDSGTSCYGTGIERQRQRSTAAHNTVEIDGENSSEVWGGFRVARRAYPRDLEMREDGEAIVVACSQDGYRRLPGKPVHRREWRMDGNRLVITDGVEGRFSEAVSRFHFHPDVRVESMDSAEGRLRLAGGQALRWSVQGGEVAVVPSSYHPQFGISLPCQCLEIRFKNDDPQITQISAD</sequence>
<evidence type="ECO:0000313" key="7">
    <source>
        <dbReference type="EMBL" id="GLI36436.1"/>
    </source>
</evidence>
<dbReference type="Gene3D" id="1.50.10.100">
    <property type="entry name" value="Chondroitin AC/alginate lyase"/>
    <property type="match status" value="1"/>
</dbReference>
<feature type="domain" description="Heparinase II/III-like C-terminal" evidence="5">
    <location>
        <begin position="317"/>
        <end position="536"/>
    </location>
</feature>
<dbReference type="PANTHER" id="PTHR39210:SF1">
    <property type="entry name" value="HEPARIN-SULFATE LYASE"/>
    <property type="match status" value="1"/>
</dbReference>
<dbReference type="SUPFAM" id="SSF48230">
    <property type="entry name" value="Chondroitin AC/alginate lyase"/>
    <property type="match status" value="1"/>
</dbReference>
<evidence type="ECO:0008006" key="9">
    <source>
        <dbReference type="Google" id="ProtNLM"/>
    </source>
</evidence>
<dbReference type="EMBL" id="BSDR01000001">
    <property type="protein sequence ID" value="GLI36436.1"/>
    <property type="molecule type" value="Genomic_DNA"/>
</dbReference>
<dbReference type="InterPro" id="IPR008929">
    <property type="entry name" value="Chondroitin_lyas"/>
</dbReference>
<keyword evidence="4" id="KW-0456">Lyase</keyword>
<proteinExistence type="predicted"/>
<dbReference type="RefSeq" id="WP_281796870.1">
    <property type="nucleotide sequence ID" value="NZ_BSDR01000001.1"/>
</dbReference>
<dbReference type="InterPro" id="IPR012480">
    <property type="entry name" value="Hepar_II_III_C"/>
</dbReference>
<comment type="subcellular location">
    <subcellularLocation>
        <location evidence="1">Periplasm</location>
    </subcellularLocation>
</comment>
<dbReference type="PANTHER" id="PTHR39210">
    <property type="entry name" value="HEPARIN-SULFATE LYASE"/>
    <property type="match status" value="1"/>
</dbReference>
<evidence type="ECO:0000256" key="4">
    <source>
        <dbReference type="ARBA" id="ARBA00023239"/>
    </source>
</evidence>
<feature type="domain" description="Heparin-sulfate lyase N-terminal" evidence="6">
    <location>
        <begin position="160"/>
        <end position="289"/>
    </location>
</feature>
<keyword evidence="2" id="KW-0732">Signal</keyword>
<organism evidence="7 8">
    <name type="scientific">Desulforhabdus amnigena</name>
    <dbReference type="NCBI Taxonomy" id="40218"/>
    <lineage>
        <taxon>Bacteria</taxon>
        <taxon>Pseudomonadati</taxon>
        <taxon>Thermodesulfobacteriota</taxon>
        <taxon>Syntrophobacteria</taxon>
        <taxon>Syntrophobacterales</taxon>
        <taxon>Syntrophobacteraceae</taxon>
        <taxon>Desulforhabdus</taxon>
    </lineage>
</organism>
<name>A0A9W6LBC1_9BACT</name>
<evidence type="ECO:0000256" key="2">
    <source>
        <dbReference type="ARBA" id="ARBA00022729"/>
    </source>
</evidence>
<evidence type="ECO:0000256" key="1">
    <source>
        <dbReference type="ARBA" id="ARBA00004418"/>
    </source>
</evidence>
<evidence type="ECO:0000313" key="8">
    <source>
        <dbReference type="Proteomes" id="UP001144372"/>
    </source>
</evidence>
<dbReference type="InterPro" id="IPR031680">
    <property type="entry name" value="Hepar_II_III_N"/>
</dbReference>
<dbReference type="Pfam" id="PF07940">
    <property type="entry name" value="Hepar_II_III_C"/>
    <property type="match status" value="1"/>
</dbReference>
<protein>
    <recommendedName>
        <fullName evidence="9">Heparinase</fullName>
    </recommendedName>
</protein>